<keyword evidence="5" id="KW-0560">Oxidoreductase</keyword>
<dbReference type="AlphaFoldDB" id="S5YGS5"/>
<accession>S5YGS5</accession>
<dbReference type="Gene3D" id="3.50.50.60">
    <property type="entry name" value="FAD/NAD(P)-binding domain"/>
    <property type="match status" value="2"/>
</dbReference>
<evidence type="ECO:0000256" key="3">
    <source>
        <dbReference type="ARBA" id="ARBA00040298"/>
    </source>
</evidence>
<evidence type="ECO:0000259" key="4">
    <source>
        <dbReference type="Pfam" id="PF01593"/>
    </source>
</evidence>
<evidence type="ECO:0000256" key="1">
    <source>
        <dbReference type="ARBA" id="ARBA00037217"/>
    </source>
</evidence>
<organism evidence="5 6">
    <name type="scientific">Paracoccus aminophilus JCM 7686</name>
    <dbReference type="NCBI Taxonomy" id="1367847"/>
    <lineage>
        <taxon>Bacteria</taxon>
        <taxon>Pseudomonadati</taxon>
        <taxon>Pseudomonadota</taxon>
        <taxon>Alphaproteobacteria</taxon>
        <taxon>Rhodobacterales</taxon>
        <taxon>Paracoccaceae</taxon>
        <taxon>Paracoccus</taxon>
    </lineage>
</organism>
<dbReference type="EMBL" id="CP006651">
    <property type="protein sequence ID" value="AGT10668.1"/>
    <property type="molecule type" value="Genomic_DNA"/>
</dbReference>
<keyword evidence="6" id="KW-1185">Reference proteome</keyword>
<evidence type="ECO:0000313" key="6">
    <source>
        <dbReference type="Proteomes" id="UP000015480"/>
    </source>
</evidence>
<sequence length="549" mass="59639">MKAKDRPDRGRRLDEPMTTYDAVIIGGGHNGLVCGAYLAKAGQKVLVLERRALIGGACVTEELWPGYHVSTASHMLGMMQPRVVVDLELEKFGYGAIATPPGVHLIEGVGPVVLWQDAAKLQAEFARFSKRDAENYPKFQAHLAKVAPHFQRLLWQVPPDPAKPGLRSLVGLARTALANRGLLPAFHDVTDLITMSAWDYLARWFESPEVLAILGYYPAAAAGQSNSIHDPGTAYFLLRNHLREPGFGPAGGTGLARGGMGSVTQAIAASGRRYGLEIRENAEVEEVLIEGARASGVRLIGGEIIRARSVISNAATQHLFGDLVPESAAPEPFRREVTAIHSQSTAFKIHLAVDTPPPFTGLREAGYPHDAPVQVTLAPSLDYIERAYHEMKLGELSSRPYMTVQCPTLIDPSLAPKGKHLLSLYGGHVPPAAKGERRGENFREALFQRVLDTISAHAPGWDRVWHHRQILLAEDYEEIFRLPGGSPHHGDLTPDQLFFRRPIRGFADYRTPVAGLYLCGASAHPGGGVTGVPGYNAARVVGRDLGARL</sequence>
<dbReference type="GO" id="GO:0016491">
    <property type="term" value="F:oxidoreductase activity"/>
    <property type="evidence" value="ECO:0007669"/>
    <property type="project" value="UniProtKB-KW"/>
</dbReference>
<comment type="subunit">
    <text evidence="2">Interacts with COX5B; this interaction may contribute to localize PYROXD2 to the inner face of the inner mitochondrial membrane.</text>
</comment>
<evidence type="ECO:0000313" key="5">
    <source>
        <dbReference type="EMBL" id="AGT10668.1"/>
    </source>
</evidence>
<dbReference type="PANTHER" id="PTHR10668">
    <property type="entry name" value="PHYTOENE DEHYDROGENASE"/>
    <property type="match status" value="1"/>
</dbReference>
<dbReference type="HOGENOM" id="CLU_019327_0_1_5"/>
<dbReference type="Proteomes" id="UP000015480">
    <property type="component" value="Plasmid pAMI1"/>
</dbReference>
<geneLocation type="plasmid" evidence="5 6">
    <name>pAMI1</name>
</geneLocation>
<protein>
    <recommendedName>
        <fullName evidence="3">Pyridine nucleotide-disulfide oxidoreductase domain-containing protein 2</fullName>
    </recommendedName>
</protein>
<keyword evidence="5" id="KW-0614">Plasmid</keyword>
<comment type="function">
    <text evidence="1">Probable oxidoreductase that may play a role as regulator of mitochondrial function.</text>
</comment>
<dbReference type="Pfam" id="PF13450">
    <property type="entry name" value="NAD_binding_8"/>
    <property type="match status" value="1"/>
</dbReference>
<proteinExistence type="predicted"/>
<dbReference type="InterPro" id="IPR036188">
    <property type="entry name" value="FAD/NAD-bd_sf"/>
</dbReference>
<dbReference type="SUPFAM" id="SSF51905">
    <property type="entry name" value="FAD/NAD(P)-binding domain"/>
    <property type="match status" value="1"/>
</dbReference>
<evidence type="ECO:0000256" key="2">
    <source>
        <dbReference type="ARBA" id="ARBA00038825"/>
    </source>
</evidence>
<reference evidence="5 6" key="1">
    <citation type="journal article" date="2014" name="BMC Genomics">
        <title>Architecture and functions of a multipartite genome of the methylotrophic bacterium Paracoccus aminophilus JCM 7686, containing primary and secondary chromids.</title>
        <authorList>
            <person name="Dziewit L."/>
            <person name="Czarnecki J."/>
            <person name="Wibberg D."/>
            <person name="Radlinska M."/>
            <person name="Mrozek P."/>
            <person name="Szymczak M."/>
            <person name="Schluter A."/>
            <person name="Puhler A."/>
            <person name="Bartosik D."/>
        </authorList>
    </citation>
    <scope>NUCLEOTIDE SEQUENCE [LARGE SCALE GENOMIC DNA]</scope>
    <source>
        <strain evidence="5">JCM 7686</strain>
        <plasmid evidence="6">Plasmid pAMI1</plasmid>
    </source>
</reference>
<dbReference type="InterPro" id="IPR002937">
    <property type="entry name" value="Amino_oxidase"/>
</dbReference>
<dbReference type="PANTHER" id="PTHR10668:SF103">
    <property type="entry name" value="PYRIDINE NUCLEOTIDE-DISULFIDE OXIDOREDUCTASE DOMAIN-CONTAINING PROTEIN 2"/>
    <property type="match status" value="1"/>
</dbReference>
<dbReference type="KEGG" id="pami:JCM7686_pAMI1p082"/>
<gene>
    <name evidence="5" type="ORF">JCM7686_pAMI1p082</name>
</gene>
<dbReference type="Pfam" id="PF01593">
    <property type="entry name" value="Amino_oxidase"/>
    <property type="match status" value="1"/>
</dbReference>
<feature type="domain" description="Amine oxidase" evidence="4">
    <location>
        <begin position="248"/>
        <end position="531"/>
    </location>
</feature>
<dbReference type="PATRIC" id="fig|1367847.3.peg.3597"/>
<name>S5YGS5_PARAH</name>